<protein>
    <submittedName>
        <fullName evidence="2">Uncharacterized protein DUF4177</fullName>
    </submittedName>
</protein>
<gene>
    <name evidence="2" type="ORF">EV657_101106</name>
</gene>
<dbReference type="Proteomes" id="UP000295484">
    <property type="component" value="Unassembled WGS sequence"/>
</dbReference>
<evidence type="ECO:0000256" key="1">
    <source>
        <dbReference type="SAM" id="MobiDB-lite"/>
    </source>
</evidence>
<evidence type="ECO:0000313" key="2">
    <source>
        <dbReference type="EMBL" id="TDX33678.1"/>
    </source>
</evidence>
<organism evidence="2 3">
    <name type="scientific">Rhodovulum visakhapatnamense</name>
    <dbReference type="NCBI Taxonomy" id="364297"/>
    <lineage>
        <taxon>Bacteria</taxon>
        <taxon>Pseudomonadati</taxon>
        <taxon>Pseudomonadota</taxon>
        <taxon>Alphaproteobacteria</taxon>
        <taxon>Rhodobacterales</taxon>
        <taxon>Paracoccaceae</taxon>
        <taxon>Rhodovulum</taxon>
    </lineage>
</organism>
<dbReference type="EMBL" id="SOEB01000001">
    <property type="protein sequence ID" value="TDX33678.1"/>
    <property type="molecule type" value="Genomic_DNA"/>
</dbReference>
<evidence type="ECO:0000313" key="3">
    <source>
        <dbReference type="Proteomes" id="UP000295484"/>
    </source>
</evidence>
<name>A0A4R8GAS9_9RHOB</name>
<dbReference type="RefSeq" id="WP_113668329.1">
    <property type="nucleotide sequence ID" value="NZ_SOEB01000001.1"/>
</dbReference>
<accession>A0A4R8GAS9</accession>
<comment type="caution">
    <text evidence="2">The sequence shown here is derived from an EMBL/GenBank/DDBJ whole genome shotgun (WGS) entry which is preliminary data.</text>
</comment>
<sequence length="143" mass="15743">MPVLYEYRVLPAPERGRRVRGAKGPAERFAHALEQAMNEMAAEGWEYVRAESLPSEERQGLFSGSSRTVRNVLVFRRPRDTGAGQDAEDAAFRHGSPEEIATAAASIHALPDRTYPPLGAPSRAPVPRPDRPLGGARPWNDED</sequence>
<dbReference type="AlphaFoldDB" id="A0A4R8GAS9"/>
<proteinExistence type="predicted"/>
<reference evidence="2 3" key="1">
    <citation type="submission" date="2019-03" db="EMBL/GenBank/DDBJ databases">
        <title>Genomic Encyclopedia of Type Strains, Phase IV (KMG-IV): sequencing the most valuable type-strain genomes for metagenomic binning, comparative biology and taxonomic classification.</title>
        <authorList>
            <person name="Goeker M."/>
        </authorList>
    </citation>
    <scope>NUCLEOTIDE SEQUENCE [LARGE SCALE GENOMIC DNA]</scope>
    <source>
        <strain evidence="2 3">JA181</strain>
    </source>
</reference>
<feature type="region of interest" description="Disordered" evidence="1">
    <location>
        <begin position="111"/>
        <end position="143"/>
    </location>
</feature>